<reference evidence="2 3" key="1">
    <citation type="journal article" date="2013" name="Antonie Van Leeuwenhoek">
        <title>Echinimonas agarilytica gen. nov., sp. nov., a new gammaproteobacterium isolated from the sea urchin Strongylocentrotus intermedius.</title>
        <authorList>
            <person name="Nedashkovskaya O.I."/>
            <person name="Stenkova A.M."/>
            <person name="Zhukova N.V."/>
            <person name="Van Trappen S."/>
            <person name="Lee J.S."/>
            <person name="Kim S.B."/>
        </authorList>
    </citation>
    <scope>NUCLEOTIDE SEQUENCE [LARGE SCALE GENOMIC DNA]</scope>
    <source>
        <strain evidence="2 3">KMM 6351</strain>
    </source>
</reference>
<sequence length="274" mass="30811">MFFQMSRKLASCAATAAMYALLAMSPASAGVYEDFRPIYKLRSDLQCWPTAPNQGSNSGQCLSRSNFQSQQPPVYVEEYQEVVNGKSHQLITYWAYYGNQNGCASVDNGHDDDWEAMTLHLVDQALFHITYWQHNGRYTRKASDVELDGTHPVVYVGKYSHGNYHDQRSRSSADGWTFLTGGYCYYWKDPRGPGETWANGVAPLNDIGQGSIFPGSTNPLNRDLRPHERGVCRTDGGKVIGGIIDGTENTCQRNPSYLKDENLTLQDMLYLDIY</sequence>
<evidence type="ECO:0000256" key="1">
    <source>
        <dbReference type="SAM" id="SignalP"/>
    </source>
</evidence>
<dbReference type="Proteomes" id="UP001165393">
    <property type="component" value="Unassembled WGS sequence"/>
</dbReference>
<name>A0AA41W3R7_9GAMM</name>
<protein>
    <submittedName>
        <fullName evidence="2">NPP1 family protein</fullName>
    </submittedName>
</protein>
<dbReference type="RefSeq" id="WP_251259451.1">
    <property type="nucleotide sequence ID" value="NZ_JAMQGP010000001.1"/>
</dbReference>
<accession>A0AA41W3R7</accession>
<gene>
    <name evidence="2" type="ORF">NAF29_00415</name>
</gene>
<evidence type="ECO:0000313" key="2">
    <source>
        <dbReference type="EMBL" id="MCM2678134.1"/>
    </source>
</evidence>
<keyword evidence="1" id="KW-0732">Signal</keyword>
<feature type="signal peptide" evidence="1">
    <location>
        <begin position="1"/>
        <end position="29"/>
    </location>
</feature>
<comment type="caution">
    <text evidence="2">The sequence shown here is derived from an EMBL/GenBank/DDBJ whole genome shotgun (WGS) entry which is preliminary data.</text>
</comment>
<keyword evidence="3" id="KW-1185">Reference proteome</keyword>
<evidence type="ECO:0000313" key="3">
    <source>
        <dbReference type="Proteomes" id="UP001165393"/>
    </source>
</evidence>
<organism evidence="2 3">
    <name type="scientific">Echinimonas agarilytica</name>
    <dbReference type="NCBI Taxonomy" id="1215918"/>
    <lineage>
        <taxon>Bacteria</taxon>
        <taxon>Pseudomonadati</taxon>
        <taxon>Pseudomonadota</taxon>
        <taxon>Gammaproteobacteria</taxon>
        <taxon>Alteromonadales</taxon>
        <taxon>Echinimonadaceae</taxon>
        <taxon>Echinimonas</taxon>
    </lineage>
</organism>
<feature type="chain" id="PRO_5041419475" evidence="1">
    <location>
        <begin position="30"/>
        <end position="274"/>
    </location>
</feature>
<dbReference type="EMBL" id="JAMQGP010000001">
    <property type="protein sequence ID" value="MCM2678134.1"/>
    <property type="molecule type" value="Genomic_DNA"/>
</dbReference>
<dbReference type="AlphaFoldDB" id="A0AA41W3R7"/>
<proteinExistence type="predicted"/>